<organism evidence="1 2">
    <name type="scientific">Pseudooceanicola spongiae</name>
    <dbReference type="NCBI Taxonomy" id="2613965"/>
    <lineage>
        <taxon>Bacteria</taxon>
        <taxon>Pseudomonadati</taxon>
        <taxon>Pseudomonadota</taxon>
        <taxon>Alphaproteobacteria</taxon>
        <taxon>Rhodobacterales</taxon>
        <taxon>Paracoccaceae</taxon>
        <taxon>Pseudooceanicola</taxon>
    </lineage>
</organism>
<evidence type="ECO:0000313" key="2">
    <source>
        <dbReference type="Proteomes" id="UP000594118"/>
    </source>
</evidence>
<evidence type="ECO:0000313" key="1">
    <source>
        <dbReference type="EMBL" id="QOL80445.1"/>
    </source>
</evidence>
<reference evidence="1 2" key="1">
    <citation type="submission" date="2019-10" db="EMBL/GenBank/DDBJ databases">
        <title>Pseudopuniceibacterium sp. HQ09 islated from Antarctica.</title>
        <authorList>
            <person name="Liao L."/>
            <person name="Su S."/>
            <person name="Chen B."/>
            <person name="Yu Y."/>
        </authorList>
    </citation>
    <scope>NUCLEOTIDE SEQUENCE [LARGE SCALE GENOMIC DNA]</scope>
    <source>
        <strain evidence="1 2">HQ09</strain>
    </source>
</reference>
<dbReference type="Proteomes" id="UP000594118">
    <property type="component" value="Chromosome"/>
</dbReference>
<dbReference type="RefSeq" id="WP_193082765.1">
    <property type="nucleotide sequence ID" value="NZ_CP045201.1"/>
</dbReference>
<gene>
    <name evidence="1" type="ORF">F3W81_06230</name>
</gene>
<sequence length="165" mass="17427">MRNVRPASIQSAVQSSMRAGGGLEAVANDLGLGVSTLSHGTELSEQRPGGLGVNYLDRLGRISPKAAVPIAQHFAALGGGVFHPLEVEGRLASDIHQITRDFSDVLQRHGEAHSPSSENPNDYTPKEAMAQVVELDEMVCAAMNFRAALLQKAGVSMVSAQARAQ</sequence>
<protein>
    <submittedName>
        <fullName evidence="1">Uncharacterized protein</fullName>
    </submittedName>
</protein>
<dbReference type="AlphaFoldDB" id="A0A7L9WJ86"/>
<accession>A0A7L9WJ86</accession>
<proteinExistence type="predicted"/>
<name>A0A7L9WJ86_9RHOB</name>
<keyword evidence="2" id="KW-1185">Reference proteome</keyword>
<dbReference type="EMBL" id="CP045201">
    <property type="protein sequence ID" value="QOL80445.1"/>
    <property type="molecule type" value="Genomic_DNA"/>
</dbReference>
<dbReference type="KEGG" id="pshq:F3W81_06230"/>